<feature type="compositionally biased region" description="Polar residues" evidence="1">
    <location>
        <begin position="235"/>
        <end position="256"/>
    </location>
</feature>
<dbReference type="PROSITE" id="PS51257">
    <property type="entry name" value="PROKAR_LIPOPROTEIN"/>
    <property type="match status" value="1"/>
</dbReference>
<dbReference type="Proteomes" id="UP001620645">
    <property type="component" value="Unassembled WGS sequence"/>
</dbReference>
<feature type="region of interest" description="Disordered" evidence="1">
    <location>
        <begin position="361"/>
        <end position="437"/>
    </location>
</feature>
<keyword evidence="4" id="KW-1185">Reference proteome</keyword>
<feature type="chain" id="PRO_5044869234" description="Secreted protein" evidence="2">
    <location>
        <begin position="25"/>
        <end position="437"/>
    </location>
</feature>
<feature type="compositionally biased region" description="Low complexity" evidence="1">
    <location>
        <begin position="393"/>
        <end position="405"/>
    </location>
</feature>
<feature type="compositionally biased region" description="Basic and acidic residues" evidence="1">
    <location>
        <begin position="92"/>
        <end position="102"/>
    </location>
</feature>
<evidence type="ECO:0000313" key="4">
    <source>
        <dbReference type="Proteomes" id="UP001620645"/>
    </source>
</evidence>
<evidence type="ECO:0008006" key="5">
    <source>
        <dbReference type="Google" id="ProtNLM"/>
    </source>
</evidence>
<reference evidence="3 4" key="1">
    <citation type="submission" date="2024-10" db="EMBL/GenBank/DDBJ databases">
        <authorList>
            <person name="Kim D."/>
        </authorList>
    </citation>
    <scope>NUCLEOTIDE SEQUENCE [LARGE SCALE GENOMIC DNA]</scope>
    <source>
        <strain evidence="3">Taebaek</strain>
    </source>
</reference>
<dbReference type="AlphaFoldDB" id="A0ABD2IRA6"/>
<feature type="signal peptide" evidence="2">
    <location>
        <begin position="1"/>
        <end position="24"/>
    </location>
</feature>
<dbReference type="EMBL" id="JBICCN010000297">
    <property type="protein sequence ID" value="KAL3080110.1"/>
    <property type="molecule type" value="Genomic_DNA"/>
</dbReference>
<accession>A0ABD2IRA6</accession>
<proteinExistence type="predicted"/>
<name>A0ABD2IRA6_HETSC</name>
<feature type="region of interest" description="Disordered" evidence="1">
    <location>
        <begin position="231"/>
        <end position="263"/>
    </location>
</feature>
<gene>
    <name evidence="3" type="ORF">niasHS_013782</name>
</gene>
<comment type="caution">
    <text evidence="3">The sequence shown here is derived from an EMBL/GenBank/DDBJ whole genome shotgun (WGS) entry which is preliminary data.</text>
</comment>
<evidence type="ECO:0000313" key="3">
    <source>
        <dbReference type="EMBL" id="KAL3080110.1"/>
    </source>
</evidence>
<protein>
    <recommendedName>
        <fullName evidence="5">Secreted protein</fullName>
    </recommendedName>
</protein>
<sequence length="437" mass="48318">MKRKFLSAVFLLLFVLLYVHQTLAGACASSISLNKIKKKKKQQSSTAECEEEETVQAPRNRANAELGNVSDIGTGPAGNAGMASTSAGTRLNEGESPPRKTEGSNLSSSSIDRRLAKLEQMLGHFITIPRPRATPTLPSNLMNRRFEKRISNLETQVTDWISKFEGQSSEDHWPQIDWESNDQDGLPLSSADFHPSSPATDQKAMLARKRSLSAGDIAAIKELLMKYENDHHQQRSTSFDQRGETSSSAAERSISNAAKEHKIARAEVAKGKRPMIEEEMKGQQLPYDEDLPYALVEQPNTMGQLIAEEGTEAEMANGKKPLVQHKVGQSPPYEGEGKNTVAQLLQHEREKTVAQLIAEAEQRTVRRPNKSTYGHSGELIKRYQFHHRRGRPSSRASSTPPSLTRGQSTAVAAEAKGQSEIEGQSPARRARRNEFGK</sequence>
<feature type="region of interest" description="Disordered" evidence="1">
    <location>
        <begin position="40"/>
        <end position="110"/>
    </location>
</feature>
<evidence type="ECO:0000256" key="1">
    <source>
        <dbReference type="SAM" id="MobiDB-lite"/>
    </source>
</evidence>
<keyword evidence="2" id="KW-0732">Signal</keyword>
<organism evidence="3 4">
    <name type="scientific">Heterodera schachtii</name>
    <name type="common">Sugarbeet cyst nematode worm</name>
    <name type="synonym">Tylenchus schachtii</name>
    <dbReference type="NCBI Taxonomy" id="97005"/>
    <lineage>
        <taxon>Eukaryota</taxon>
        <taxon>Metazoa</taxon>
        <taxon>Ecdysozoa</taxon>
        <taxon>Nematoda</taxon>
        <taxon>Chromadorea</taxon>
        <taxon>Rhabditida</taxon>
        <taxon>Tylenchina</taxon>
        <taxon>Tylenchomorpha</taxon>
        <taxon>Tylenchoidea</taxon>
        <taxon>Heteroderidae</taxon>
        <taxon>Heteroderinae</taxon>
        <taxon>Heterodera</taxon>
    </lineage>
</organism>
<feature type="compositionally biased region" description="Basic residues" evidence="1">
    <location>
        <begin position="383"/>
        <end position="392"/>
    </location>
</feature>
<evidence type="ECO:0000256" key="2">
    <source>
        <dbReference type="SAM" id="SignalP"/>
    </source>
</evidence>
<feature type="region of interest" description="Disordered" evidence="1">
    <location>
        <begin position="171"/>
        <end position="201"/>
    </location>
</feature>